<dbReference type="PANTHER" id="PTHR22883">
    <property type="entry name" value="ZINC FINGER DHHC DOMAIN CONTAINING PROTEIN"/>
    <property type="match status" value="1"/>
</dbReference>
<dbReference type="GO" id="GO:0005783">
    <property type="term" value="C:endoplasmic reticulum"/>
    <property type="evidence" value="ECO:0007669"/>
    <property type="project" value="TreeGrafter"/>
</dbReference>
<dbReference type="Proteomes" id="UP000095284">
    <property type="component" value="Unplaced"/>
</dbReference>
<accession>A0A1I7SE74</accession>
<comment type="catalytic activity">
    <reaction evidence="8">
        <text>L-cysteinyl-[protein] + hexadecanoyl-CoA = S-hexadecanoyl-L-cysteinyl-[protein] + CoA</text>
        <dbReference type="Rhea" id="RHEA:36683"/>
        <dbReference type="Rhea" id="RHEA-COMP:10131"/>
        <dbReference type="Rhea" id="RHEA-COMP:11032"/>
        <dbReference type="ChEBI" id="CHEBI:29950"/>
        <dbReference type="ChEBI" id="CHEBI:57287"/>
        <dbReference type="ChEBI" id="CHEBI:57379"/>
        <dbReference type="ChEBI" id="CHEBI:74151"/>
        <dbReference type="EC" id="2.3.1.225"/>
    </reaction>
</comment>
<dbReference type="GO" id="GO:0006612">
    <property type="term" value="P:protein targeting to membrane"/>
    <property type="evidence" value="ECO:0007669"/>
    <property type="project" value="TreeGrafter"/>
</dbReference>
<comment type="subcellular location">
    <subcellularLocation>
        <location evidence="1">Membrane</location>
        <topology evidence="1">Multi-pass membrane protein</topology>
    </subcellularLocation>
</comment>
<reference evidence="13" key="1">
    <citation type="submission" date="2016-11" db="UniProtKB">
        <authorList>
            <consortium name="WormBaseParasite"/>
        </authorList>
    </citation>
    <scope>IDENTIFICATION</scope>
</reference>
<dbReference type="EC" id="2.3.1.225" evidence="8"/>
<evidence type="ECO:0000256" key="5">
    <source>
        <dbReference type="ARBA" id="ARBA00023136"/>
    </source>
</evidence>
<comment type="similarity">
    <text evidence="7">Belongs to the DHHC palmitoyltransferase family. PFA5 subfamily.</text>
</comment>
<feature type="domain" description="Palmitoyltransferase DHHC" evidence="9">
    <location>
        <begin position="122"/>
        <end position="218"/>
    </location>
</feature>
<proteinExistence type="inferred from homology"/>
<evidence type="ECO:0000256" key="6">
    <source>
        <dbReference type="ARBA" id="ARBA00023315"/>
    </source>
</evidence>
<keyword evidence="6 8" id="KW-0012">Acyltransferase</keyword>
<evidence type="ECO:0000256" key="7">
    <source>
        <dbReference type="ARBA" id="ARBA00038298"/>
    </source>
</evidence>
<dbReference type="InterPro" id="IPR039859">
    <property type="entry name" value="PFA4/ZDH16/20/ERF2-like"/>
</dbReference>
<protein>
    <recommendedName>
        <fullName evidence="8">Palmitoyltransferase</fullName>
        <ecNumber evidence="8">2.3.1.225</ecNumber>
    </recommendedName>
</protein>
<dbReference type="EMBL" id="CAJFCV020000001">
    <property type="protein sequence ID" value="CAG9088615.1"/>
    <property type="molecule type" value="Genomic_DNA"/>
</dbReference>
<evidence type="ECO:0000259" key="9">
    <source>
        <dbReference type="Pfam" id="PF01529"/>
    </source>
</evidence>
<evidence type="ECO:0000256" key="3">
    <source>
        <dbReference type="ARBA" id="ARBA00022692"/>
    </source>
</evidence>
<dbReference type="OrthoDB" id="4096362at2759"/>
<keyword evidence="4 8" id="KW-1133">Transmembrane helix</keyword>
<organism evidence="11 13">
    <name type="scientific">Bursaphelenchus xylophilus</name>
    <name type="common">Pinewood nematode worm</name>
    <name type="synonym">Aphelenchoides xylophilus</name>
    <dbReference type="NCBI Taxonomy" id="6326"/>
    <lineage>
        <taxon>Eukaryota</taxon>
        <taxon>Metazoa</taxon>
        <taxon>Ecdysozoa</taxon>
        <taxon>Nematoda</taxon>
        <taxon>Chromadorea</taxon>
        <taxon>Rhabditida</taxon>
        <taxon>Tylenchina</taxon>
        <taxon>Tylenchomorpha</taxon>
        <taxon>Aphelenchoidea</taxon>
        <taxon>Aphelenchoididae</taxon>
        <taxon>Bursaphelenchus</taxon>
    </lineage>
</organism>
<keyword evidence="2 8" id="KW-0808">Transferase</keyword>
<keyword evidence="5 8" id="KW-0472">Membrane</keyword>
<evidence type="ECO:0000313" key="10">
    <source>
        <dbReference type="EMBL" id="CAD5211569.1"/>
    </source>
</evidence>
<reference evidence="10" key="2">
    <citation type="submission" date="2020-09" db="EMBL/GenBank/DDBJ databases">
        <authorList>
            <person name="Kikuchi T."/>
        </authorList>
    </citation>
    <scope>NUCLEOTIDE SEQUENCE</scope>
    <source>
        <strain evidence="10">Ka4C1</strain>
    </source>
</reference>
<evidence type="ECO:0000313" key="11">
    <source>
        <dbReference type="Proteomes" id="UP000095284"/>
    </source>
</evidence>
<dbReference type="GO" id="GO:0005794">
    <property type="term" value="C:Golgi apparatus"/>
    <property type="evidence" value="ECO:0007669"/>
    <property type="project" value="TreeGrafter"/>
</dbReference>
<dbReference type="PROSITE" id="PS50216">
    <property type="entry name" value="DHHC"/>
    <property type="match status" value="1"/>
</dbReference>
<evidence type="ECO:0000313" key="12">
    <source>
        <dbReference type="Proteomes" id="UP000659654"/>
    </source>
</evidence>
<evidence type="ECO:0000256" key="2">
    <source>
        <dbReference type="ARBA" id="ARBA00022679"/>
    </source>
</evidence>
<dbReference type="Proteomes" id="UP000659654">
    <property type="component" value="Unassembled WGS sequence"/>
</dbReference>
<dbReference type="AlphaFoldDB" id="A0A1I7SE74"/>
<feature type="transmembrane region" description="Helical" evidence="8">
    <location>
        <begin position="6"/>
        <end position="29"/>
    </location>
</feature>
<sequence>MWIQPFLWFISFLIWYQLFTTVFLTFLLFEHWTYVALFYSTYVVLFCLSLGSLFQALFAPMPKIPEGYRLPEGFFEAAQKNQKLSPEWARGYLAVRALARNRKLKNSRKRSLKIERKTLKFPLFCLKCNIIKPKDTRHCTRCSACIPRLDHHCPAMGKCVHYGNHKHFLLFLIYAVVICVYTDIVAGFHTVKAIMRYQDEQIEQLLTPIMLAATGLVQTMSFPPVLIWFQYGLWENVLDGLLTVETCYESNDSELQKTEKTKLENIKNFFGENYWLWPWPITTETEERAFE</sequence>
<keyword evidence="12" id="KW-1185">Reference proteome</keyword>
<name>A0A1I7SE74_BURXY</name>
<dbReference type="SMR" id="A0A1I7SE74"/>
<feature type="transmembrane region" description="Helical" evidence="8">
    <location>
        <begin position="168"/>
        <end position="188"/>
    </location>
</feature>
<dbReference type="GO" id="GO:0019706">
    <property type="term" value="F:protein-cysteine S-palmitoyltransferase activity"/>
    <property type="evidence" value="ECO:0007669"/>
    <property type="project" value="UniProtKB-EC"/>
</dbReference>
<evidence type="ECO:0000256" key="8">
    <source>
        <dbReference type="RuleBase" id="RU079119"/>
    </source>
</evidence>
<dbReference type="Proteomes" id="UP000582659">
    <property type="component" value="Unassembled WGS sequence"/>
</dbReference>
<dbReference type="GO" id="GO:0016020">
    <property type="term" value="C:membrane"/>
    <property type="evidence" value="ECO:0007669"/>
    <property type="project" value="UniProtKB-SubCell"/>
</dbReference>
<evidence type="ECO:0000256" key="4">
    <source>
        <dbReference type="ARBA" id="ARBA00022989"/>
    </source>
</evidence>
<dbReference type="InterPro" id="IPR001594">
    <property type="entry name" value="Palmitoyltrfase_DHHC"/>
</dbReference>
<dbReference type="WBParaSite" id="BXY_1133200.1">
    <property type="protein sequence ID" value="BXY_1133200.1"/>
    <property type="gene ID" value="BXY_1133200"/>
</dbReference>
<dbReference type="EMBL" id="CAJFDI010000001">
    <property type="protein sequence ID" value="CAD5211569.1"/>
    <property type="molecule type" value="Genomic_DNA"/>
</dbReference>
<dbReference type="eggNOG" id="KOG1315">
    <property type="taxonomic scope" value="Eukaryota"/>
</dbReference>
<keyword evidence="3 8" id="KW-0812">Transmembrane</keyword>
<dbReference type="Pfam" id="PF01529">
    <property type="entry name" value="DHHC"/>
    <property type="match status" value="1"/>
</dbReference>
<feature type="transmembrane region" description="Helical" evidence="8">
    <location>
        <begin position="209"/>
        <end position="231"/>
    </location>
</feature>
<gene>
    <name evidence="10" type="ORF">BXYJ_LOCUS2494</name>
</gene>
<evidence type="ECO:0000256" key="1">
    <source>
        <dbReference type="ARBA" id="ARBA00004141"/>
    </source>
</evidence>
<dbReference type="PANTHER" id="PTHR22883:SF23">
    <property type="entry name" value="PALMITOYLTRANSFERASE ZDHHC6"/>
    <property type="match status" value="1"/>
</dbReference>
<comment type="domain">
    <text evidence="8">The DHHC domain is required for palmitoyltransferase activity.</text>
</comment>
<feature type="transmembrane region" description="Helical" evidence="8">
    <location>
        <begin position="36"/>
        <end position="58"/>
    </location>
</feature>
<evidence type="ECO:0000313" key="13">
    <source>
        <dbReference type="WBParaSite" id="BXY_1133200.1"/>
    </source>
</evidence>